<evidence type="ECO:0000256" key="3">
    <source>
        <dbReference type="ARBA" id="ARBA00022475"/>
    </source>
</evidence>
<feature type="transmembrane region" description="Helical" evidence="8">
    <location>
        <begin position="169"/>
        <end position="191"/>
    </location>
</feature>
<feature type="transmembrane region" description="Helical" evidence="8">
    <location>
        <begin position="203"/>
        <end position="228"/>
    </location>
</feature>
<feature type="transmembrane region" description="Helical" evidence="8">
    <location>
        <begin position="268"/>
        <end position="291"/>
    </location>
</feature>
<feature type="transmembrane region" description="Helical" evidence="8">
    <location>
        <begin position="235"/>
        <end position="256"/>
    </location>
</feature>
<gene>
    <name evidence="9" type="ORF">Cocul_01907</name>
</gene>
<feature type="compositionally biased region" description="Basic and acidic residues" evidence="7">
    <location>
        <begin position="1"/>
        <end position="16"/>
    </location>
</feature>
<dbReference type="AlphaFoldDB" id="A0A0N8VZG5"/>
<evidence type="ECO:0000256" key="8">
    <source>
        <dbReference type="SAM" id="Phobius"/>
    </source>
</evidence>
<dbReference type="PATRIC" id="fig|1544416.3.peg.1907"/>
<feature type="compositionally biased region" description="Basic and acidic residues" evidence="7">
    <location>
        <begin position="46"/>
        <end position="68"/>
    </location>
</feature>
<dbReference type="Pfam" id="PF07681">
    <property type="entry name" value="DoxX"/>
    <property type="match status" value="1"/>
</dbReference>
<comment type="subcellular location">
    <subcellularLocation>
        <location evidence="1">Cell membrane</location>
        <topology evidence="1">Multi-pass membrane protein</topology>
    </subcellularLocation>
</comment>
<dbReference type="OrthoDB" id="346004at2"/>
<reference evidence="9 10" key="1">
    <citation type="submission" date="2015-10" db="EMBL/GenBank/DDBJ databases">
        <title>Corynebacteirum lowii and Corynebacterium oculi species nova, derived from human clinical disease and and emended description of Corynebacterium mastiditis.</title>
        <authorList>
            <person name="Bernard K."/>
            <person name="Pacheco A.L."/>
            <person name="Mcdougall C."/>
            <person name="Burtx T."/>
            <person name="Weibe D."/>
            <person name="Tyler S."/>
            <person name="Olson A.B."/>
            <person name="Cnockaert M."/>
            <person name="Eguchi H."/>
            <person name="Kuwahara T."/>
            <person name="Nakayama-Imaohji H."/>
            <person name="Boudewijins M."/>
            <person name="Van Hoecke F."/>
            <person name="Bernier A.-M."/>
            <person name="Vandamme P."/>
        </authorList>
    </citation>
    <scope>NUCLEOTIDE SEQUENCE [LARGE SCALE GENOMIC DNA]</scope>
    <source>
        <strain evidence="9 10">NML 130210</strain>
    </source>
</reference>
<sequence>MSHDSATPDRADKADADDLDIPTFNPAADGPTDPYKKVGRAAPQEIRPREAAPAEEKTPPAEEKKADRSAPLLSDAPTATFDRPEPPEAPKAPKTEPEPRPEATTPAPATAVTRVERRSEIPGSGEQSVSSPSAPAYAGAAAPVVDETDEADREDAVEARRGTLDLGLLILRLGLGGWLILHSLSVFFHLGGSAGLSGLEGQYAAYAAPQALAVAIPATGLAAGVFILLGLITPLFAVAATVVTGFMAADALAHSGAGLDVFSWPEDIWLYVILGTAALAVQFTGPGRYALDFSRGWARRPLASSWLGLVLAAVGLGVLWWFGAGVNPLA</sequence>
<feature type="region of interest" description="Disordered" evidence="7">
    <location>
        <begin position="1"/>
        <end position="154"/>
    </location>
</feature>
<evidence type="ECO:0000313" key="10">
    <source>
        <dbReference type="Proteomes" id="UP000050517"/>
    </source>
</evidence>
<dbReference type="RefSeq" id="WP_055122971.1">
    <property type="nucleotide sequence ID" value="NZ_LKST01000003.1"/>
</dbReference>
<evidence type="ECO:0000256" key="2">
    <source>
        <dbReference type="ARBA" id="ARBA00006679"/>
    </source>
</evidence>
<dbReference type="PANTHER" id="PTHR33452">
    <property type="entry name" value="OXIDOREDUCTASE CATD-RELATED"/>
    <property type="match status" value="1"/>
</dbReference>
<comment type="similarity">
    <text evidence="2">Belongs to the DoxX family.</text>
</comment>
<keyword evidence="6 8" id="KW-0472">Membrane</keyword>
<evidence type="ECO:0000256" key="7">
    <source>
        <dbReference type="SAM" id="MobiDB-lite"/>
    </source>
</evidence>
<dbReference type="GO" id="GO:0005886">
    <property type="term" value="C:plasma membrane"/>
    <property type="evidence" value="ECO:0007669"/>
    <property type="project" value="UniProtKB-SubCell"/>
</dbReference>
<accession>A0A0N8VZG5</accession>
<feature type="compositionally biased region" description="Low complexity" evidence="7">
    <location>
        <begin position="128"/>
        <end position="145"/>
    </location>
</feature>
<protein>
    <submittedName>
        <fullName evidence="9">DoxX</fullName>
    </submittedName>
</protein>
<keyword evidence="10" id="KW-1185">Reference proteome</keyword>
<keyword evidence="4 8" id="KW-0812">Transmembrane</keyword>
<dbReference type="Proteomes" id="UP000050517">
    <property type="component" value="Unassembled WGS sequence"/>
</dbReference>
<dbReference type="InterPro" id="IPR032808">
    <property type="entry name" value="DoxX"/>
</dbReference>
<dbReference type="EMBL" id="LKST01000003">
    <property type="protein sequence ID" value="KQB83834.1"/>
    <property type="molecule type" value="Genomic_DNA"/>
</dbReference>
<evidence type="ECO:0000313" key="9">
    <source>
        <dbReference type="EMBL" id="KQB83834.1"/>
    </source>
</evidence>
<keyword evidence="5 8" id="KW-1133">Transmembrane helix</keyword>
<comment type="caution">
    <text evidence="9">The sequence shown here is derived from an EMBL/GenBank/DDBJ whole genome shotgun (WGS) entry which is preliminary data.</text>
</comment>
<feature type="compositionally biased region" description="Basic and acidic residues" evidence="7">
    <location>
        <begin position="82"/>
        <end position="101"/>
    </location>
</feature>
<evidence type="ECO:0000256" key="6">
    <source>
        <dbReference type="ARBA" id="ARBA00023136"/>
    </source>
</evidence>
<evidence type="ECO:0000256" key="5">
    <source>
        <dbReference type="ARBA" id="ARBA00022989"/>
    </source>
</evidence>
<dbReference type="PANTHER" id="PTHR33452:SF1">
    <property type="entry name" value="INNER MEMBRANE PROTEIN YPHA-RELATED"/>
    <property type="match status" value="1"/>
</dbReference>
<name>A0A0N8VZG5_9CORY</name>
<proteinExistence type="inferred from homology"/>
<feature type="transmembrane region" description="Helical" evidence="8">
    <location>
        <begin position="303"/>
        <end position="322"/>
    </location>
</feature>
<evidence type="ECO:0000256" key="1">
    <source>
        <dbReference type="ARBA" id="ARBA00004651"/>
    </source>
</evidence>
<dbReference type="InterPro" id="IPR051907">
    <property type="entry name" value="DoxX-like_oxidoreductase"/>
</dbReference>
<keyword evidence="3" id="KW-1003">Cell membrane</keyword>
<dbReference type="STRING" id="1544416.Cocul_01907"/>
<evidence type="ECO:0000256" key="4">
    <source>
        <dbReference type="ARBA" id="ARBA00022692"/>
    </source>
</evidence>
<organism evidence="9 10">
    <name type="scientific">Corynebacterium oculi</name>
    <dbReference type="NCBI Taxonomy" id="1544416"/>
    <lineage>
        <taxon>Bacteria</taxon>
        <taxon>Bacillati</taxon>
        <taxon>Actinomycetota</taxon>
        <taxon>Actinomycetes</taxon>
        <taxon>Mycobacteriales</taxon>
        <taxon>Corynebacteriaceae</taxon>
        <taxon>Corynebacterium</taxon>
    </lineage>
</organism>
<feature type="compositionally biased region" description="Low complexity" evidence="7">
    <location>
        <begin position="102"/>
        <end position="113"/>
    </location>
</feature>